<evidence type="ECO:0000256" key="20">
    <source>
        <dbReference type="ARBA" id="ARBA00047734"/>
    </source>
</evidence>
<comment type="catalytic activity">
    <reaction evidence="13">
        <text>(5Z,8Z,11Z,14Z)-eicosatetraenoyl-CoA + H2O = (5Z,8Z,11Z,14Z)-eicosatetraenoate + CoA + H(+)</text>
        <dbReference type="Rhea" id="RHEA:40151"/>
        <dbReference type="ChEBI" id="CHEBI:15377"/>
        <dbReference type="ChEBI" id="CHEBI:15378"/>
        <dbReference type="ChEBI" id="CHEBI:32395"/>
        <dbReference type="ChEBI" id="CHEBI:57287"/>
        <dbReference type="ChEBI" id="CHEBI:57368"/>
    </reaction>
    <physiologicalReaction direction="left-to-right" evidence="13">
        <dbReference type="Rhea" id="RHEA:40152"/>
    </physiologicalReaction>
</comment>
<evidence type="ECO:0000256" key="12">
    <source>
        <dbReference type="ARBA" id="ARBA00023273"/>
    </source>
</evidence>
<evidence type="ECO:0000256" key="9">
    <source>
        <dbReference type="ARBA" id="ARBA00022946"/>
    </source>
</evidence>
<keyword evidence="24" id="KW-0175">Coiled coil</keyword>
<evidence type="ECO:0000313" key="26">
    <source>
        <dbReference type="EMBL" id="GIH29546.1"/>
    </source>
</evidence>
<dbReference type="EC" id="3.1.2.2" evidence="16"/>
<comment type="catalytic activity">
    <reaction evidence="20">
        <text>hexadecanoyl-CoA + H2O = hexadecanoate + CoA + H(+)</text>
        <dbReference type="Rhea" id="RHEA:16645"/>
        <dbReference type="ChEBI" id="CHEBI:7896"/>
        <dbReference type="ChEBI" id="CHEBI:15377"/>
        <dbReference type="ChEBI" id="CHEBI:15378"/>
        <dbReference type="ChEBI" id="CHEBI:57287"/>
        <dbReference type="ChEBI" id="CHEBI:57379"/>
        <dbReference type="EC" id="3.1.2.2"/>
    </reaction>
    <physiologicalReaction direction="left-to-right" evidence="20">
        <dbReference type="Rhea" id="RHEA:16646"/>
    </physiologicalReaction>
</comment>
<comment type="catalytic activity">
    <reaction evidence="22">
        <text>dodecanoyl-CoA + H2O = dodecanoate + CoA + H(+)</text>
        <dbReference type="Rhea" id="RHEA:30135"/>
        <dbReference type="ChEBI" id="CHEBI:15377"/>
        <dbReference type="ChEBI" id="CHEBI:15378"/>
        <dbReference type="ChEBI" id="CHEBI:18262"/>
        <dbReference type="ChEBI" id="CHEBI:57287"/>
        <dbReference type="ChEBI" id="CHEBI:57375"/>
    </reaction>
    <physiologicalReaction direction="left-to-right" evidence="22">
        <dbReference type="Rhea" id="RHEA:30136"/>
    </physiologicalReaction>
</comment>
<evidence type="ECO:0000256" key="13">
    <source>
        <dbReference type="ARBA" id="ARBA00035852"/>
    </source>
</evidence>
<evidence type="ECO:0000256" key="10">
    <source>
        <dbReference type="ARBA" id="ARBA00023098"/>
    </source>
</evidence>
<protein>
    <recommendedName>
        <fullName evidence="17">Acyl-coenzyme A thioesterase THEM4</fullName>
        <ecNumber evidence="16">3.1.2.2</ecNumber>
    </recommendedName>
    <alternativeName>
        <fullName evidence="18">Thioesterase superfamily member 4</fullName>
    </alternativeName>
</protein>
<evidence type="ECO:0000256" key="24">
    <source>
        <dbReference type="SAM" id="Coils"/>
    </source>
</evidence>
<organism evidence="26 27">
    <name type="scientific">Acrocarpospora phusangensis</name>
    <dbReference type="NCBI Taxonomy" id="1070424"/>
    <lineage>
        <taxon>Bacteria</taxon>
        <taxon>Bacillati</taxon>
        <taxon>Actinomycetota</taxon>
        <taxon>Actinomycetes</taxon>
        <taxon>Streptosporangiales</taxon>
        <taxon>Streptosporangiaceae</taxon>
        <taxon>Acrocarpospora</taxon>
    </lineage>
</organism>
<evidence type="ECO:0000256" key="6">
    <source>
        <dbReference type="ARBA" id="ARBA00022703"/>
    </source>
</evidence>
<keyword evidence="4" id="KW-1003">Cell membrane</keyword>
<dbReference type="GO" id="GO:0006631">
    <property type="term" value="P:fatty acid metabolic process"/>
    <property type="evidence" value="ECO:0007669"/>
    <property type="project" value="UniProtKB-KW"/>
</dbReference>
<evidence type="ECO:0000256" key="14">
    <source>
        <dbReference type="ARBA" id="ARBA00037002"/>
    </source>
</evidence>
<comment type="similarity">
    <text evidence="15">Belongs to the THEM4/THEM5 thioesterase family.</text>
</comment>
<sequence>MTADVAAARDEDAQISALEALARQARELVDAVVLTDADPAELAAVTAELAALTDRLRAVRRATPLPHEFGPDGTFRHLGNAVTGACNPHALPLVVERPATGGSRAELTFRPTHEGPPGTVHGGVTAMILDHLLGDTVAAAGRPGMTGTLTIRYRGRVPYGEPVVATGAVTRVEGRKTWADAVIADTAGTPLVEATGLFITPKAWLFPGAGG</sequence>
<accession>A0A919QIM5</accession>
<evidence type="ECO:0000256" key="19">
    <source>
        <dbReference type="ARBA" id="ARBA00047588"/>
    </source>
</evidence>
<feature type="domain" description="Thioesterase" evidence="25">
    <location>
        <begin position="118"/>
        <end position="175"/>
    </location>
</feature>
<evidence type="ECO:0000256" key="16">
    <source>
        <dbReference type="ARBA" id="ARBA00038848"/>
    </source>
</evidence>
<dbReference type="Gene3D" id="3.10.129.10">
    <property type="entry name" value="Hotdog Thioesterase"/>
    <property type="match status" value="1"/>
</dbReference>
<evidence type="ECO:0000256" key="18">
    <source>
        <dbReference type="ARBA" id="ARBA00043210"/>
    </source>
</evidence>
<evidence type="ECO:0000256" key="17">
    <source>
        <dbReference type="ARBA" id="ARBA00040123"/>
    </source>
</evidence>
<comment type="caution">
    <text evidence="26">The sequence shown here is derived from an EMBL/GenBank/DDBJ whole genome shotgun (WGS) entry which is preliminary data.</text>
</comment>
<keyword evidence="6" id="KW-0053">Apoptosis</keyword>
<evidence type="ECO:0000256" key="7">
    <source>
        <dbReference type="ARBA" id="ARBA00022801"/>
    </source>
</evidence>
<gene>
    <name evidence="26" type="ORF">Aph01nite_78560</name>
</gene>
<dbReference type="PANTHER" id="PTHR12418">
    <property type="entry name" value="ACYL-COENZYME A THIOESTERASE THEM4"/>
    <property type="match status" value="1"/>
</dbReference>
<feature type="coiled-coil region" evidence="24">
    <location>
        <begin position="8"/>
        <end position="62"/>
    </location>
</feature>
<evidence type="ECO:0000256" key="22">
    <source>
        <dbReference type="ARBA" id="ARBA00048074"/>
    </source>
</evidence>
<name>A0A919QIM5_9ACTN</name>
<comment type="catalytic activity">
    <reaction evidence="14">
        <text>(9Z)-octadecenoyl-CoA + H2O = (9Z)-octadecenoate + CoA + H(+)</text>
        <dbReference type="Rhea" id="RHEA:40139"/>
        <dbReference type="ChEBI" id="CHEBI:15377"/>
        <dbReference type="ChEBI" id="CHEBI:15378"/>
        <dbReference type="ChEBI" id="CHEBI:30823"/>
        <dbReference type="ChEBI" id="CHEBI:57287"/>
        <dbReference type="ChEBI" id="CHEBI:57387"/>
    </reaction>
    <physiologicalReaction direction="left-to-right" evidence="14">
        <dbReference type="Rhea" id="RHEA:40140"/>
    </physiologicalReaction>
</comment>
<dbReference type="PANTHER" id="PTHR12418:SF19">
    <property type="entry name" value="ACYL-COENZYME A THIOESTERASE THEM4"/>
    <property type="match status" value="1"/>
</dbReference>
<dbReference type="Pfam" id="PF03061">
    <property type="entry name" value="4HBT"/>
    <property type="match status" value="1"/>
</dbReference>
<comment type="catalytic activity">
    <reaction evidence="19">
        <text>octanoyl-CoA + H2O = octanoate + CoA + H(+)</text>
        <dbReference type="Rhea" id="RHEA:30143"/>
        <dbReference type="ChEBI" id="CHEBI:15377"/>
        <dbReference type="ChEBI" id="CHEBI:15378"/>
        <dbReference type="ChEBI" id="CHEBI:25646"/>
        <dbReference type="ChEBI" id="CHEBI:57287"/>
        <dbReference type="ChEBI" id="CHEBI:57386"/>
    </reaction>
    <physiologicalReaction direction="left-to-right" evidence="19">
        <dbReference type="Rhea" id="RHEA:30144"/>
    </physiologicalReaction>
</comment>
<evidence type="ECO:0000256" key="4">
    <source>
        <dbReference type="ARBA" id="ARBA00022475"/>
    </source>
</evidence>
<proteinExistence type="inferred from homology"/>
<dbReference type="AlphaFoldDB" id="A0A919QIM5"/>
<evidence type="ECO:0000256" key="2">
    <source>
        <dbReference type="ARBA" id="ARBA00004496"/>
    </source>
</evidence>
<dbReference type="SUPFAM" id="SSF54637">
    <property type="entry name" value="Thioesterase/thiol ester dehydrase-isomerase"/>
    <property type="match status" value="1"/>
</dbReference>
<evidence type="ECO:0000256" key="1">
    <source>
        <dbReference type="ARBA" id="ARBA00004170"/>
    </source>
</evidence>
<evidence type="ECO:0000313" key="27">
    <source>
        <dbReference type="Proteomes" id="UP000640052"/>
    </source>
</evidence>
<comment type="subcellular location">
    <subcellularLocation>
        <location evidence="3">Cell projection</location>
        <location evidence="3">Ruffle membrane</location>
    </subcellularLocation>
    <subcellularLocation>
        <location evidence="2">Cytoplasm</location>
    </subcellularLocation>
    <subcellularLocation>
        <location evidence="1">Membrane</location>
        <topology evidence="1">Peripheral membrane protein</topology>
    </subcellularLocation>
</comment>
<dbReference type="GO" id="GO:0016020">
    <property type="term" value="C:membrane"/>
    <property type="evidence" value="ECO:0007669"/>
    <property type="project" value="UniProtKB-SubCell"/>
</dbReference>
<dbReference type="InterPro" id="IPR052365">
    <property type="entry name" value="THEM4/THEM5_acyl-CoA_thioest"/>
</dbReference>
<keyword evidence="9" id="KW-0809">Transit peptide</keyword>
<keyword evidence="12" id="KW-0966">Cell projection</keyword>
<dbReference type="GO" id="GO:0016787">
    <property type="term" value="F:hydrolase activity"/>
    <property type="evidence" value="ECO:0007669"/>
    <property type="project" value="UniProtKB-KW"/>
</dbReference>
<reference evidence="26" key="1">
    <citation type="submission" date="2021-01" db="EMBL/GenBank/DDBJ databases">
        <title>Whole genome shotgun sequence of Acrocarpospora phusangensis NBRC 108782.</title>
        <authorList>
            <person name="Komaki H."/>
            <person name="Tamura T."/>
        </authorList>
    </citation>
    <scope>NUCLEOTIDE SEQUENCE</scope>
    <source>
        <strain evidence="26">NBRC 108782</strain>
    </source>
</reference>
<evidence type="ECO:0000259" key="25">
    <source>
        <dbReference type="Pfam" id="PF03061"/>
    </source>
</evidence>
<dbReference type="InterPro" id="IPR029069">
    <property type="entry name" value="HotDog_dom_sf"/>
</dbReference>
<dbReference type="GO" id="GO:0005737">
    <property type="term" value="C:cytoplasm"/>
    <property type="evidence" value="ECO:0007669"/>
    <property type="project" value="UniProtKB-SubCell"/>
</dbReference>
<keyword evidence="11" id="KW-0472">Membrane</keyword>
<comment type="catalytic activity">
    <reaction evidence="21">
        <text>decanoyl-CoA + H2O = decanoate + CoA + H(+)</text>
        <dbReference type="Rhea" id="RHEA:40059"/>
        <dbReference type="ChEBI" id="CHEBI:15377"/>
        <dbReference type="ChEBI" id="CHEBI:15378"/>
        <dbReference type="ChEBI" id="CHEBI:27689"/>
        <dbReference type="ChEBI" id="CHEBI:57287"/>
        <dbReference type="ChEBI" id="CHEBI:61430"/>
    </reaction>
    <physiologicalReaction direction="left-to-right" evidence="21">
        <dbReference type="Rhea" id="RHEA:40060"/>
    </physiologicalReaction>
</comment>
<evidence type="ECO:0000256" key="21">
    <source>
        <dbReference type="ARBA" id="ARBA00047969"/>
    </source>
</evidence>
<keyword evidence="8" id="KW-0276">Fatty acid metabolism</keyword>
<comment type="catalytic activity">
    <reaction evidence="23">
        <text>tetradecanoyl-CoA + H2O = tetradecanoate + CoA + H(+)</text>
        <dbReference type="Rhea" id="RHEA:40119"/>
        <dbReference type="ChEBI" id="CHEBI:15377"/>
        <dbReference type="ChEBI" id="CHEBI:15378"/>
        <dbReference type="ChEBI" id="CHEBI:30807"/>
        <dbReference type="ChEBI" id="CHEBI:57287"/>
        <dbReference type="ChEBI" id="CHEBI:57385"/>
    </reaction>
    <physiologicalReaction direction="left-to-right" evidence="23">
        <dbReference type="Rhea" id="RHEA:40120"/>
    </physiologicalReaction>
</comment>
<keyword evidence="10" id="KW-0443">Lipid metabolism</keyword>
<evidence type="ECO:0000256" key="15">
    <source>
        <dbReference type="ARBA" id="ARBA00038456"/>
    </source>
</evidence>
<evidence type="ECO:0000256" key="11">
    <source>
        <dbReference type="ARBA" id="ARBA00023136"/>
    </source>
</evidence>
<keyword evidence="27" id="KW-1185">Reference proteome</keyword>
<keyword evidence="7" id="KW-0378">Hydrolase</keyword>
<dbReference type="Proteomes" id="UP000640052">
    <property type="component" value="Unassembled WGS sequence"/>
</dbReference>
<dbReference type="InterPro" id="IPR006683">
    <property type="entry name" value="Thioestr_dom"/>
</dbReference>
<dbReference type="RefSeq" id="WP_204046156.1">
    <property type="nucleotide sequence ID" value="NZ_BOOA01000134.1"/>
</dbReference>
<evidence type="ECO:0000256" key="5">
    <source>
        <dbReference type="ARBA" id="ARBA00022490"/>
    </source>
</evidence>
<keyword evidence="5" id="KW-0963">Cytoplasm</keyword>
<evidence type="ECO:0000256" key="23">
    <source>
        <dbReference type="ARBA" id="ARBA00048180"/>
    </source>
</evidence>
<dbReference type="EMBL" id="BOOA01000134">
    <property type="protein sequence ID" value="GIH29546.1"/>
    <property type="molecule type" value="Genomic_DNA"/>
</dbReference>
<dbReference type="CDD" id="cd03443">
    <property type="entry name" value="PaaI_thioesterase"/>
    <property type="match status" value="1"/>
</dbReference>
<evidence type="ECO:0000256" key="3">
    <source>
        <dbReference type="ARBA" id="ARBA00004632"/>
    </source>
</evidence>
<evidence type="ECO:0000256" key="8">
    <source>
        <dbReference type="ARBA" id="ARBA00022832"/>
    </source>
</evidence>